<dbReference type="PANTHER" id="PTHR31400">
    <property type="entry name" value="GUANYLYL CYCLASE DOMAIN CONTAINING PROTEIN 1 GUCD1"/>
    <property type="match status" value="1"/>
</dbReference>
<dbReference type="PANTHER" id="PTHR31400:SF1">
    <property type="entry name" value="PROTEIN GUCD1"/>
    <property type="match status" value="1"/>
</dbReference>
<dbReference type="EMBL" id="OU503039">
    <property type="protein sequence ID" value="CAI9759721.1"/>
    <property type="molecule type" value="Genomic_DNA"/>
</dbReference>
<dbReference type="Pfam" id="PF09778">
    <property type="entry name" value="Guanylate_cyc_2"/>
    <property type="match status" value="1"/>
</dbReference>
<protein>
    <recommendedName>
        <fullName evidence="3">Guanylyl cyclase</fullName>
    </recommendedName>
</protein>
<evidence type="ECO:0008006" key="3">
    <source>
        <dbReference type="Google" id="ProtNLM"/>
    </source>
</evidence>
<sequence length="333" mass="38269">MGPSPQHCKNAFSSIILNPKRISIRCHREEDLLLLQEHLKFFALFQTKIINIHEMWSLYILANKFLKPDERKNEGSAGNNLEIVEPYQIKQSSRKDERYGSVLSRFIEVPHINQLRTWDCGLACVLMVLRTLGIYNCNIQELEELCSTTSIWTVDLAYLLQKFSVRFSYCTVTLGANPNFYVETFYKEQLPNDLVRVNMLFQEARKAGINIERRSVSADEISERILSGKYIAIALVDQYKLSRSCLKDVYVSDFYSGSPGYTGHYVIICGYDAVTNEFEIRDPAISRKFERVASSCLEESRKSFGTDEDILLISLEKGENQQNTSEPISLYPC</sequence>
<dbReference type="AlphaFoldDB" id="A0AAD1YYA3"/>
<dbReference type="InterPro" id="IPR018616">
    <property type="entry name" value="GUCD1"/>
</dbReference>
<dbReference type="Gene3D" id="3.90.70.10">
    <property type="entry name" value="Cysteine proteinases"/>
    <property type="match status" value="1"/>
</dbReference>
<name>A0AAD1YYA3_9LAMI</name>
<accession>A0AAD1YYA3</accession>
<evidence type="ECO:0000313" key="1">
    <source>
        <dbReference type="EMBL" id="CAI9759721.1"/>
    </source>
</evidence>
<dbReference type="Proteomes" id="UP000834106">
    <property type="component" value="Chromosome 4"/>
</dbReference>
<reference evidence="1" key="1">
    <citation type="submission" date="2023-05" db="EMBL/GenBank/DDBJ databases">
        <authorList>
            <person name="Huff M."/>
        </authorList>
    </citation>
    <scope>NUCLEOTIDE SEQUENCE</scope>
</reference>
<gene>
    <name evidence="1" type="ORF">FPE_LOCUS7151</name>
</gene>
<organism evidence="1 2">
    <name type="scientific">Fraxinus pennsylvanica</name>
    <dbReference type="NCBI Taxonomy" id="56036"/>
    <lineage>
        <taxon>Eukaryota</taxon>
        <taxon>Viridiplantae</taxon>
        <taxon>Streptophyta</taxon>
        <taxon>Embryophyta</taxon>
        <taxon>Tracheophyta</taxon>
        <taxon>Spermatophyta</taxon>
        <taxon>Magnoliopsida</taxon>
        <taxon>eudicotyledons</taxon>
        <taxon>Gunneridae</taxon>
        <taxon>Pentapetalae</taxon>
        <taxon>asterids</taxon>
        <taxon>lamiids</taxon>
        <taxon>Lamiales</taxon>
        <taxon>Oleaceae</taxon>
        <taxon>Oleeae</taxon>
        <taxon>Fraxinus</taxon>
    </lineage>
</organism>
<evidence type="ECO:0000313" key="2">
    <source>
        <dbReference type="Proteomes" id="UP000834106"/>
    </source>
</evidence>
<keyword evidence="2" id="KW-1185">Reference proteome</keyword>
<proteinExistence type="predicted"/>